<keyword evidence="2" id="KW-1185">Reference proteome</keyword>
<proteinExistence type="predicted"/>
<gene>
    <name evidence="1" type="ORF">OB144RH_05680</name>
</gene>
<sequence length="49" mass="5774">MLTLDKELTLIPIKNKIKEFQALVKSRNKDNISLVDSLIESRRKEFNNE</sequence>
<accession>A0ABP0T5A6</accession>
<dbReference type="Proteomes" id="UP001642485">
    <property type="component" value="Chromosome"/>
</dbReference>
<protein>
    <submittedName>
        <fullName evidence="1">Uncharacterized protein</fullName>
    </submittedName>
</protein>
<name>A0ABP0T5A6_RICHE</name>
<evidence type="ECO:0000313" key="2">
    <source>
        <dbReference type="Proteomes" id="UP001642485"/>
    </source>
</evidence>
<reference evidence="1 2" key="1">
    <citation type="submission" date="2024-02" db="EMBL/GenBank/DDBJ databases">
        <authorList>
            <person name="Nijsse B."/>
            <person name="Sprong H."/>
        </authorList>
    </citation>
    <scope>NUCLEOTIDE SEQUENCE [LARGE SCALE GENOMIC DNA]</scope>
    <source>
        <strain evidence="1">OB144</strain>
    </source>
</reference>
<organism evidence="1 2">
    <name type="scientific">Rickettsia helvetica</name>
    <dbReference type="NCBI Taxonomy" id="35789"/>
    <lineage>
        <taxon>Bacteria</taxon>
        <taxon>Pseudomonadati</taxon>
        <taxon>Pseudomonadota</taxon>
        <taxon>Alphaproteobacteria</taxon>
        <taxon>Rickettsiales</taxon>
        <taxon>Rickettsiaceae</taxon>
        <taxon>Rickettsieae</taxon>
        <taxon>Rickettsia</taxon>
        <taxon>spotted fever group</taxon>
    </lineage>
</organism>
<evidence type="ECO:0000313" key="1">
    <source>
        <dbReference type="EMBL" id="CAK9121261.1"/>
    </source>
</evidence>
<dbReference type="EMBL" id="OZ018776">
    <property type="protein sequence ID" value="CAK9121261.1"/>
    <property type="molecule type" value="Genomic_DNA"/>
</dbReference>